<sequence>MRNRLRNWKNKVFDVLGEKGRSHRFWVGCDRLSEIEKQIIRRVAEENEAIAISQLLSHLQLPASELINAMQSLGRRSLISKINQGNETLLNLQPVVKQYVKIRINEG</sequence>
<organism evidence="1 2">
    <name type="scientific">Floridaenema fluviatile BLCC-F154</name>
    <dbReference type="NCBI Taxonomy" id="3153640"/>
    <lineage>
        <taxon>Bacteria</taxon>
        <taxon>Bacillati</taxon>
        <taxon>Cyanobacteriota</taxon>
        <taxon>Cyanophyceae</taxon>
        <taxon>Oscillatoriophycideae</taxon>
        <taxon>Aerosakkonematales</taxon>
        <taxon>Aerosakkonemataceae</taxon>
        <taxon>Floridanema</taxon>
        <taxon>Floridanema fluviatile</taxon>
    </lineage>
</organism>
<keyword evidence="2" id="KW-1185">Reference proteome</keyword>
<proteinExistence type="predicted"/>
<evidence type="ECO:0000313" key="1">
    <source>
        <dbReference type="EMBL" id="MFB2938708.1"/>
    </source>
</evidence>
<reference evidence="1 2" key="1">
    <citation type="submission" date="2024-09" db="EMBL/GenBank/DDBJ databases">
        <title>Floridaenema gen nov. (Aerosakkonemataceae, Aerosakkonematales ord. nov., Cyanobacteria) from benthic tropical and subtropical fresh waters, with the description of four new species.</title>
        <authorList>
            <person name="Moretto J.A."/>
            <person name="Berthold D.E."/>
            <person name="Lefler F.W."/>
            <person name="Huang I.-S."/>
            <person name="Laughinghouse H. IV."/>
        </authorList>
    </citation>
    <scope>NUCLEOTIDE SEQUENCE [LARGE SCALE GENOMIC DNA]</scope>
    <source>
        <strain evidence="1 2">BLCC-F154</strain>
    </source>
</reference>
<comment type="caution">
    <text evidence="1">The sequence shown here is derived from an EMBL/GenBank/DDBJ whole genome shotgun (WGS) entry which is preliminary data.</text>
</comment>
<protein>
    <submittedName>
        <fullName evidence="1">Uncharacterized protein</fullName>
    </submittedName>
</protein>
<dbReference type="Proteomes" id="UP001576776">
    <property type="component" value="Unassembled WGS sequence"/>
</dbReference>
<accession>A0ABV4YJM2</accession>
<dbReference type="EMBL" id="JBHFNS010000092">
    <property type="protein sequence ID" value="MFB2938708.1"/>
    <property type="molecule type" value="Genomic_DNA"/>
</dbReference>
<dbReference type="RefSeq" id="WP_413260187.1">
    <property type="nucleotide sequence ID" value="NZ_JBHFNS010000092.1"/>
</dbReference>
<gene>
    <name evidence="1" type="ORF">ACE1B6_25940</name>
</gene>
<name>A0ABV4YJM2_9CYAN</name>
<evidence type="ECO:0000313" key="2">
    <source>
        <dbReference type="Proteomes" id="UP001576776"/>
    </source>
</evidence>